<gene>
    <name evidence="1" type="ORF">GO755_18795</name>
</gene>
<organism evidence="1 2">
    <name type="scientific">Spirosoma arboris</name>
    <dbReference type="NCBI Taxonomy" id="2682092"/>
    <lineage>
        <taxon>Bacteria</taxon>
        <taxon>Pseudomonadati</taxon>
        <taxon>Bacteroidota</taxon>
        <taxon>Cytophagia</taxon>
        <taxon>Cytophagales</taxon>
        <taxon>Cytophagaceae</taxon>
        <taxon>Spirosoma</taxon>
    </lineage>
</organism>
<sequence length="163" mass="18743">MSPKNQPGLNSSNPSPYPMRNVEDGFLFETDFGITYAIRFTDDSGYIPESSFVGTLFSFSITPIAGQVKQKDPRVEQTVIKAILLTFEALPTAVINYVCSLDDDQEVVRSRLFHRWYLKAGTNHFVKFDQTDTESRIFTSVIFSKNHPAEEEIRRRFDRTFDK</sequence>
<evidence type="ECO:0000313" key="2">
    <source>
        <dbReference type="Proteomes" id="UP000436006"/>
    </source>
</evidence>
<reference evidence="1 2" key="1">
    <citation type="submission" date="2019-12" db="EMBL/GenBank/DDBJ databases">
        <title>Spirosoma sp. HMF4905 genome sequencing and assembly.</title>
        <authorList>
            <person name="Kang H."/>
            <person name="Cha I."/>
            <person name="Kim H."/>
            <person name="Joh K."/>
        </authorList>
    </citation>
    <scope>NUCLEOTIDE SEQUENCE [LARGE SCALE GENOMIC DNA]</scope>
    <source>
        <strain evidence="1 2">HMF4905</strain>
    </source>
</reference>
<keyword evidence="2" id="KW-1185">Reference proteome</keyword>
<proteinExistence type="predicted"/>
<protein>
    <submittedName>
        <fullName evidence="1">Uncharacterized protein</fullName>
    </submittedName>
</protein>
<evidence type="ECO:0000313" key="1">
    <source>
        <dbReference type="EMBL" id="MVM32105.1"/>
    </source>
</evidence>
<comment type="caution">
    <text evidence="1">The sequence shown here is derived from an EMBL/GenBank/DDBJ whole genome shotgun (WGS) entry which is preliminary data.</text>
</comment>
<dbReference type="EMBL" id="WPIN01000006">
    <property type="protein sequence ID" value="MVM32105.1"/>
    <property type="molecule type" value="Genomic_DNA"/>
</dbReference>
<accession>A0A7K1SE74</accession>
<dbReference type="AlphaFoldDB" id="A0A7K1SE74"/>
<name>A0A7K1SE74_9BACT</name>
<dbReference type="Proteomes" id="UP000436006">
    <property type="component" value="Unassembled WGS sequence"/>
</dbReference>
<dbReference type="Pfam" id="PF19666">
    <property type="entry name" value="DUF6169"/>
    <property type="match status" value="1"/>
</dbReference>
<dbReference type="InterPro" id="IPR046167">
    <property type="entry name" value="DUF6169"/>
</dbReference>